<feature type="domain" description="Glycosyltransferase 2-like" evidence="3">
    <location>
        <begin position="9"/>
        <end position="128"/>
    </location>
</feature>
<evidence type="ECO:0000256" key="2">
    <source>
        <dbReference type="SAM" id="Phobius"/>
    </source>
</evidence>
<sequence>MSATRPRLSALIVARNEEKMLGDSLKSIAFCDEIVVLLDRTTDRSAEIARSLGATVIEGAWELQGERRMTGIHACTGDWILEIDADERVDATLAAAIRAYIDSNPPFGSARAAVHNYVGGRFYRHGWGAYNSVNSRGLLFSKGAKIWHQTDRVHCRIEVKGIEGKLDGALIHHVDENISDMLARLDRYTTSNALQLIERGKELGLTRTWVRRFFTRFLKVYLQRKGYKEGYMGVMLGLFAGLYPLLSYLKAREILETRGSKND</sequence>
<dbReference type="EMBL" id="JBHUIP010000005">
    <property type="protein sequence ID" value="MFD2262778.1"/>
    <property type="molecule type" value="Genomic_DNA"/>
</dbReference>
<keyword evidence="5" id="KW-1185">Reference proteome</keyword>
<dbReference type="RefSeq" id="WP_379875745.1">
    <property type="nucleotide sequence ID" value="NZ_JBHUIP010000005.1"/>
</dbReference>
<dbReference type="InterPro" id="IPR029044">
    <property type="entry name" value="Nucleotide-diphossugar_trans"/>
</dbReference>
<dbReference type="EC" id="2.4.-.-" evidence="4"/>
<evidence type="ECO:0000313" key="5">
    <source>
        <dbReference type="Proteomes" id="UP001597295"/>
    </source>
</evidence>
<feature type="transmembrane region" description="Helical" evidence="2">
    <location>
        <begin position="230"/>
        <end position="249"/>
    </location>
</feature>
<gene>
    <name evidence="4" type="ORF">ACFSM5_07745</name>
</gene>
<reference evidence="5" key="1">
    <citation type="journal article" date="2019" name="Int. J. Syst. Evol. Microbiol.">
        <title>The Global Catalogue of Microorganisms (GCM) 10K type strain sequencing project: providing services to taxonomists for standard genome sequencing and annotation.</title>
        <authorList>
            <consortium name="The Broad Institute Genomics Platform"/>
            <consortium name="The Broad Institute Genome Sequencing Center for Infectious Disease"/>
            <person name="Wu L."/>
            <person name="Ma J."/>
        </authorList>
    </citation>
    <scope>NUCLEOTIDE SEQUENCE [LARGE SCALE GENOMIC DNA]</scope>
    <source>
        <strain evidence="5">CGMCC 1.19062</strain>
    </source>
</reference>
<comment type="similarity">
    <text evidence="1">Belongs to the glycosyltransferase 2 family. WaaE/KdtX subfamily.</text>
</comment>
<dbReference type="PANTHER" id="PTHR43630">
    <property type="entry name" value="POLY-BETA-1,6-N-ACETYL-D-GLUCOSAMINE SYNTHASE"/>
    <property type="match status" value="1"/>
</dbReference>
<evidence type="ECO:0000313" key="4">
    <source>
        <dbReference type="EMBL" id="MFD2262778.1"/>
    </source>
</evidence>
<keyword evidence="4" id="KW-0808">Transferase</keyword>
<dbReference type="SUPFAM" id="SSF53448">
    <property type="entry name" value="Nucleotide-diphospho-sugar transferases"/>
    <property type="match status" value="1"/>
</dbReference>
<dbReference type="Pfam" id="PF00535">
    <property type="entry name" value="Glycos_transf_2"/>
    <property type="match status" value="1"/>
</dbReference>
<dbReference type="GO" id="GO:0016757">
    <property type="term" value="F:glycosyltransferase activity"/>
    <property type="evidence" value="ECO:0007669"/>
    <property type="project" value="UniProtKB-KW"/>
</dbReference>
<dbReference type="CDD" id="cd02511">
    <property type="entry name" value="Beta4Glucosyltransferase"/>
    <property type="match status" value="1"/>
</dbReference>
<dbReference type="Gene3D" id="3.90.550.10">
    <property type="entry name" value="Spore Coat Polysaccharide Biosynthesis Protein SpsA, Chain A"/>
    <property type="match status" value="1"/>
</dbReference>
<dbReference type="Proteomes" id="UP001597295">
    <property type="component" value="Unassembled WGS sequence"/>
</dbReference>
<evidence type="ECO:0000259" key="3">
    <source>
        <dbReference type="Pfam" id="PF00535"/>
    </source>
</evidence>
<protein>
    <submittedName>
        <fullName evidence="4">Glycosyltransferase family 2 protein</fullName>
        <ecNumber evidence="4">2.4.-.-</ecNumber>
    </submittedName>
</protein>
<dbReference type="PANTHER" id="PTHR43630:SF2">
    <property type="entry name" value="GLYCOSYLTRANSFERASE"/>
    <property type="match status" value="1"/>
</dbReference>
<evidence type="ECO:0000256" key="1">
    <source>
        <dbReference type="ARBA" id="ARBA00038494"/>
    </source>
</evidence>
<organism evidence="4 5">
    <name type="scientific">Lacibacterium aquatile</name>
    <dbReference type="NCBI Taxonomy" id="1168082"/>
    <lineage>
        <taxon>Bacteria</taxon>
        <taxon>Pseudomonadati</taxon>
        <taxon>Pseudomonadota</taxon>
        <taxon>Alphaproteobacteria</taxon>
        <taxon>Rhodospirillales</taxon>
        <taxon>Rhodospirillaceae</taxon>
    </lineage>
</organism>
<accession>A0ABW5DNT0</accession>
<keyword evidence="2" id="KW-0812">Transmembrane</keyword>
<proteinExistence type="inferred from homology"/>
<dbReference type="InterPro" id="IPR001173">
    <property type="entry name" value="Glyco_trans_2-like"/>
</dbReference>
<comment type="caution">
    <text evidence="4">The sequence shown here is derived from an EMBL/GenBank/DDBJ whole genome shotgun (WGS) entry which is preliminary data.</text>
</comment>
<keyword evidence="2" id="KW-1133">Transmembrane helix</keyword>
<keyword evidence="4" id="KW-0328">Glycosyltransferase</keyword>
<keyword evidence="2" id="KW-0472">Membrane</keyword>
<name>A0ABW5DNT0_9PROT</name>